<evidence type="ECO:0000256" key="8">
    <source>
        <dbReference type="ARBA" id="ARBA00023170"/>
    </source>
</evidence>
<name>A0ABV6HLC4_9SPHI</name>
<keyword evidence="16" id="KW-1185">Reference proteome</keyword>
<dbReference type="Pfam" id="PF00593">
    <property type="entry name" value="TonB_dep_Rec_b-barrel"/>
    <property type="match status" value="1"/>
</dbReference>
<dbReference type="InterPro" id="IPR012910">
    <property type="entry name" value="Plug_dom"/>
</dbReference>
<keyword evidence="4 10" id="KW-0812">Transmembrane</keyword>
<evidence type="ECO:0000313" key="15">
    <source>
        <dbReference type="EMBL" id="MFC0319650.1"/>
    </source>
</evidence>
<dbReference type="InterPro" id="IPR039426">
    <property type="entry name" value="TonB-dep_rcpt-like"/>
</dbReference>
<dbReference type="PROSITE" id="PS52016">
    <property type="entry name" value="TONB_DEPENDENT_REC_3"/>
    <property type="match status" value="1"/>
</dbReference>
<keyword evidence="2 10" id="KW-0813">Transport</keyword>
<evidence type="ECO:0000256" key="11">
    <source>
        <dbReference type="RuleBase" id="RU003357"/>
    </source>
</evidence>
<comment type="subcellular location">
    <subcellularLocation>
        <location evidence="1 10">Cell outer membrane</location>
        <topology evidence="1 10">Multi-pass membrane protein</topology>
    </subcellularLocation>
</comment>
<dbReference type="InterPro" id="IPR036942">
    <property type="entry name" value="Beta-barrel_TonB_sf"/>
</dbReference>
<evidence type="ECO:0000256" key="6">
    <source>
        <dbReference type="ARBA" id="ARBA00023077"/>
    </source>
</evidence>
<dbReference type="Proteomes" id="UP001589774">
    <property type="component" value="Unassembled WGS sequence"/>
</dbReference>
<dbReference type="EMBL" id="JBHLWO010000002">
    <property type="protein sequence ID" value="MFC0319650.1"/>
    <property type="molecule type" value="Genomic_DNA"/>
</dbReference>
<feature type="chain" id="PRO_5046869972" evidence="12">
    <location>
        <begin position="19"/>
        <end position="624"/>
    </location>
</feature>
<organism evidence="15 16">
    <name type="scientific">Olivibacter oleidegradans</name>
    <dbReference type="NCBI Taxonomy" id="760123"/>
    <lineage>
        <taxon>Bacteria</taxon>
        <taxon>Pseudomonadati</taxon>
        <taxon>Bacteroidota</taxon>
        <taxon>Sphingobacteriia</taxon>
        <taxon>Sphingobacteriales</taxon>
        <taxon>Sphingobacteriaceae</taxon>
        <taxon>Olivibacter</taxon>
    </lineage>
</organism>
<dbReference type="InterPro" id="IPR000531">
    <property type="entry name" value="Beta-barrel_TonB"/>
</dbReference>
<keyword evidence="5 12" id="KW-0732">Signal</keyword>
<evidence type="ECO:0000256" key="2">
    <source>
        <dbReference type="ARBA" id="ARBA00022448"/>
    </source>
</evidence>
<keyword evidence="9 10" id="KW-0998">Cell outer membrane</keyword>
<evidence type="ECO:0000256" key="10">
    <source>
        <dbReference type="PROSITE-ProRule" id="PRU01360"/>
    </source>
</evidence>
<gene>
    <name evidence="15" type="ORF">ACFFI0_15115</name>
</gene>
<evidence type="ECO:0000256" key="1">
    <source>
        <dbReference type="ARBA" id="ARBA00004571"/>
    </source>
</evidence>
<keyword evidence="6 11" id="KW-0798">TonB box</keyword>
<dbReference type="Gene3D" id="2.170.130.10">
    <property type="entry name" value="TonB-dependent receptor, plug domain"/>
    <property type="match status" value="1"/>
</dbReference>
<dbReference type="RefSeq" id="WP_149105721.1">
    <property type="nucleotide sequence ID" value="NZ_JBHLWO010000002.1"/>
</dbReference>
<evidence type="ECO:0000256" key="12">
    <source>
        <dbReference type="SAM" id="SignalP"/>
    </source>
</evidence>
<evidence type="ECO:0000256" key="7">
    <source>
        <dbReference type="ARBA" id="ARBA00023136"/>
    </source>
</evidence>
<accession>A0ABV6HLC4</accession>
<dbReference type="InterPro" id="IPR037066">
    <property type="entry name" value="Plug_dom_sf"/>
</dbReference>
<evidence type="ECO:0000256" key="3">
    <source>
        <dbReference type="ARBA" id="ARBA00022452"/>
    </source>
</evidence>
<sequence length="624" mass="71078">MRVFTFIVFCLFTKALLAQSPLSSIDTDTVTTSLNEVIINENRLQTPFSEQNRNINILTKEQIKNLPARSVSELLSFIPGVDVRQRGPWGAQADISIDGGTFEQTMILINGIKVNDPQTAHHSMNIPIPIGAIERVEVIRGPAARVYGINSLTGAINIVTRTPDNDFYEGTVQLASSLKSKEEGSGLYNGRTIQLGTGFADSTATHLVYGSHDSGNGYRYNTPYNNSKIFYQGKIKNHHEGLWNLMGGYTYNNFGANAFYAPPNDKEAKEIVQTALFSLGFTSSTLNRWKFSPRLSYRYNYDDYRYNQYNLSLFRNLHHSHVVNTEFNATYGTGRGVLGLGIELRNEFLISTNMGDRQRNNYGLYAEYKTEFSERLTANIGAYLNYNTHFGWQVYPGLDLGYKLAPHWRLYINAGSGQRIPSFTDLYTNGGGNVGNPDLNSENAWYTEGGLKYNNERSFVSISYFYRKITDFIDWTRANTDESWRASNFMQNQVQGFNVNANWQLSTLANSNWYLGLAYNYLDPKVKAVYRDPVMSKYAIESLRHQAALQLSFRSEPISFSISERFVERISYKNYFLTDVKLSYNWKNYRLFLDANNIFDTSYIEASAIPLPGRWFNLGFNCSF</sequence>
<dbReference type="Gene3D" id="2.40.170.20">
    <property type="entry name" value="TonB-dependent receptor, beta-barrel domain"/>
    <property type="match status" value="1"/>
</dbReference>
<keyword evidence="3 10" id="KW-1134">Transmembrane beta strand</keyword>
<proteinExistence type="inferred from homology"/>
<dbReference type="PANTHER" id="PTHR30069:SF29">
    <property type="entry name" value="HEMOGLOBIN AND HEMOGLOBIN-HAPTOGLOBIN-BINDING PROTEIN 1-RELATED"/>
    <property type="match status" value="1"/>
</dbReference>
<evidence type="ECO:0000256" key="5">
    <source>
        <dbReference type="ARBA" id="ARBA00022729"/>
    </source>
</evidence>
<dbReference type="PANTHER" id="PTHR30069">
    <property type="entry name" value="TONB-DEPENDENT OUTER MEMBRANE RECEPTOR"/>
    <property type="match status" value="1"/>
</dbReference>
<feature type="signal peptide" evidence="12">
    <location>
        <begin position="1"/>
        <end position="18"/>
    </location>
</feature>
<keyword evidence="7 10" id="KW-0472">Membrane</keyword>
<evidence type="ECO:0000256" key="4">
    <source>
        <dbReference type="ARBA" id="ARBA00022692"/>
    </source>
</evidence>
<evidence type="ECO:0000256" key="9">
    <source>
        <dbReference type="ARBA" id="ARBA00023237"/>
    </source>
</evidence>
<evidence type="ECO:0000259" key="14">
    <source>
        <dbReference type="Pfam" id="PF07715"/>
    </source>
</evidence>
<dbReference type="Pfam" id="PF07715">
    <property type="entry name" value="Plug"/>
    <property type="match status" value="1"/>
</dbReference>
<dbReference type="SUPFAM" id="SSF56935">
    <property type="entry name" value="Porins"/>
    <property type="match status" value="1"/>
</dbReference>
<reference evidence="15 16" key="1">
    <citation type="submission" date="2024-09" db="EMBL/GenBank/DDBJ databases">
        <authorList>
            <person name="Sun Q."/>
            <person name="Mori K."/>
        </authorList>
    </citation>
    <scope>NUCLEOTIDE SEQUENCE [LARGE SCALE GENOMIC DNA]</scope>
    <source>
        <strain evidence="15 16">CCM 7765</strain>
    </source>
</reference>
<protein>
    <submittedName>
        <fullName evidence="15">TonB-dependent receptor plug domain-containing protein</fullName>
    </submittedName>
</protein>
<comment type="similarity">
    <text evidence="10 11">Belongs to the TonB-dependent receptor family.</text>
</comment>
<feature type="domain" description="TonB-dependent receptor-like beta-barrel" evidence="13">
    <location>
        <begin position="211"/>
        <end position="598"/>
    </location>
</feature>
<comment type="caution">
    <text evidence="15">The sequence shown here is derived from an EMBL/GenBank/DDBJ whole genome shotgun (WGS) entry which is preliminary data.</text>
</comment>
<keyword evidence="8 15" id="KW-0675">Receptor</keyword>
<evidence type="ECO:0000259" key="13">
    <source>
        <dbReference type="Pfam" id="PF00593"/>
    </source>
</evidence>
<feature type="domain" description="TonB-dependent receptor plug" evidence="14">
    <location>
        <begin position="50"/>
        <end position="154"/>
    </location>
</feature>
<evidence type="ECO:0000313" key="16">
    <source>
        <dbReference type="Proteomes" id="UP001589774"/>
    </source>
</evidence>